<dbReference type="EMBL" id="VLNR01000064">
    <property type="protein sequence ID" value="TSE05231.1"/>
    <property type="molecule type" value="Genomic_DNA"/>
</dbReference>
<gene>
    <name evidence="1" type="ORF">FOF46_23495</name>
</gene>
<name>A0A554VE04_9FLAO</name>
<sequence length="129" mass="15002">MKNYQDLKTFEGACKVEGLDPKKVIPDFSCYPEKDRKSMIAHAKLVIIVRAANRLANDGKEWMPDFSNYNETKYEAWFDLEEGSSGFRCADCVLWATYSCVGSRLCFISRQVCEYVANEFIELYKEYFL</sequence>
<comment type="caution">
    <text evidence="1">The sequence shown here is derived from an EMBL/GenBank/DDBJ whole genome shotgun (WGS) entry which is preliminary data.</text>
</comment>
<evidence type="ECO:0000313" key="1">
    <source>
        <dbReference type="EMBL" id="TSE05231.1"/>
    </source>
</evidence>
<reference evidence="1 2" key="1">
    <citation type="submission" date="2019-07" db="EMBL/GenBank/DDBJ databases">
        <title>The draft genome sequence of Aquimarina algiphila M91.</title>
        <authorList>
            <person name="Meng X."/>
        </authorList>
    </citation>
    <scope>NUCLEOTIDE SEQUENCE [LARGE SCALE GENOMIC DNA]</scope>
    <source>
        <strain evidence="1 2">M91</strain>
    </source>
</reference>
<dbReference type="Proteomes" id="UP000318833">
    <property type="component" value="Unassembled WGS sequence"/>
</dbReference>
<proteinExistence type="predicted"/>
<dbReference type="RefSeq" id="WP_143918156.1">
    <property type="nucleotide sequence ID" value="NZ_VLNR01000064.1"/>
</dbReference>
<accession>A0A554VE04</accession>
<protein>
    <submittedName>
        <fullName evidence="1">Uncharacterized protein</fullName>
    </submittedName>
</protein>
<organism evidence="1 2">
    <name type="scientific">Aquimarina algiphila</name>
    <dbReference type="NCBI Taxonomy" id="2047982"/>
    <lineage>
        <taxon>Bacteria</taxon>
        <taxon>Pseudomonadati</taxon>
        <taxon>Bacteroidota</taxon>
        <taxon>Flavobacteriia</taxon>
        <taxon>Flavobacteriales</taxon>
        <taxon>Flavobacteriaceae</taxon>
        <taxon>Aquimarina</taxon>
    </lineage>
</organism>
<keyword evidence="2" id="KW-1185">Reference proteome</keyword>
<dbReference type="OrthoDB" id="1038140at2"/>
<evidence type="ECO:0000313" key="2">
    <source>
        <dbReference type="Proteomes" id="UP000318833"/>
    </source>
</evidence>
<dbReference type="AlphaFoldDB" id="A0A554VE04"/>